<protein>
    <submittedName>
        <fullName evidence="2">Outer membrane lipoprotein carrier protein LolA</fullName>
    </submittedName>
</protein>
<proteinExistence type="predicted"/>
<dbReference type="InterPro" id="IPR029046">
    <property type="entry name" value="LolA/LolB/LppX"/>
</dbReference>
<gene>
    <name evidence="2" type="ORF">J5Y03_18355</name>
</gene>
<keyword evidence="2" id="KW-0449">Lipoprotein</keyword>
<evidence type="ECO:0000313" key="3">
    <source>
        <dbReference type="Proteomes" id="UP000682134"/>
    </source>
</evidence>
<organism evidence="2 3">
    <name type="scientific">Gottfriedia endophytica</name>
    <dbReference type="NCBI Taxonomy" id="2820819"/>
    <lineage>
        <taxon>Bacteria</taxon>
        <taxon>Bacillati</taxon>
        <taxon>Bacillota</taxon>
        <taxon>Bacilli</taxon>
        <taxon>Bacillales</taxon>
        <taxon>Bacillaceae</taxon>
        <taxon>Gottfriedia</taxon>
    </lineage>
</organism>
<dbReference type="PANTHER" id="PTHR37507">
    <property type="entry name" value="SPORULATION PROTEIN YDCC"/>
    <property type="match status" value="1"/>
</dbReference>
<dbReference type="PROSITE" id="PS51257">
    <property type="entry name" value="PROKAR_LIPOPROTEIN"/>
    <property type="match status" value="1"/>
</dbReference>
<dbReference type="AlphaFoldDB" id="A0A940SLH0"/>
<reference evidence="2" key="1">
    <citation type="submission" date="2021-04" db="EMBL/GenBank/DDBJ databases">
        <title>Genome seq and assembly of Bacillus sp.</title>
        <authorList>
            <person name="Chhetri G."/>
        </authorList>
    </citation>
    <scope>NUCLEOTIDE SEQUENCE</scope>
    <source>
        <strain evidence="2">RG28</strain>
    </source>
</reference>
<accession>A0A940SLH0</accession>
<sequence length="336" mass="37572">MKKKLVAMLFVVTLIFSLTACGTKSKDDVVQSLNDQIVKMSGYKADATLTIKNGNDPQEYKVEIWHKKPSFYRVQLKNAKSEQNQIILRNNQGVFVLTPALNKSYRFQSDWPSNSSQPYLPESLVKDLMQDKDATFKTTNNGYIFETKTNYQNKQLLPTQEITFNKKGLTPQSVKLLDTDKNVVLDVKFKSVKYNANFDNDAFDVKKNMTSAGIGVPTVADGQSNFLVTQYPNYLMDGVSLVDQQDLKTKDGVQVFLSYKGKKSFTIVEQKSVVSETSTMMDVSGEPVDLGFTVGALSNKSISWSYKGTDFTIVSTNLTQDELIKVAKSVGQKATK</sequence>
<feature type="chain" id="PRO_5038745106" evidence="1">
    <location>
        <begin position="21"/>
        <end position="336"/>
    </location>
</feature>
<name>A0A940SLH0_9BACI</name>
<evidence type="ECO:0000256" key="1">
    <source>
        <dbReference type="SAM" id="SignalP"/>
    </source>
</evidence>
<dbReference type="Proteomes" id="UP000682134">
    <property type="component" value="Unassembled WGS sequence"/>
</dbReference>
<dbReference type="PANTHER" id="PTHR37507:SF2">
    <property type="entry name" value="SPORULATION PROTEIN YDCC"/>
    <property type="match status" value="1"/>
</dbReference>
<dbReference type="RefSeq" id="WP_209407450.1">
    <property type="nucleotide sequence ID" value="NZ_JAGIYQ010000019.1"/>
</dbReference>
<evidence type="ECO:0000313" key="2">
    <source>
        <dbReference type="EMBL" id="MBP0727114.1"/>
    </source>
</evidence>
<keyword evidence="1" id="KW-0732">Signal</keyword>
<comment type="caution">
    <text evidence="2">The sequence shown here is derived from an EMBL/GenBank/DDBJ whole genome shotgun (WGS) entry which is preliminary data.</text>
</comment>
<dbReference type="InterPro" id="IPR052944">
    <property type="entry name" value="Sporulation_related"/>
</dbReference>
<keyword evidence="3" id="KW-1185">Reference proteome</keyword>
<feature type="signal peptide" evidence="1">
    <location>
        <begin position="1"/>
        <end position="20"/>
    </location>
</feature>
<dbReference type="Gene3D" id="2.50.20.10">
    <property type="entry name" value="Lipoprotein localisation LolA/LolB/LppX"/>
    <property type="match status" value="1"/>
</dbReference>
<dbReference type="EMBL" id="JAGIYQ010000019">
    <property type="protein sequence ID" value="MBP0727114.1"/>
    <property type="molecule type" value="Genomic_DNA"/>
</dbReference>
<dbReference type="SUPFAM" id="SSF89392">
    <property type="entry name" value="Prokaryotic lipoproteins and lipoprotein localization factors"/>
    <property type="match status" value="1"/>
</dbReference>